<keyword evidence="6 11" id="KW-0863">Zinc-finger</keyword>
<reference evidence="15 16" key="1">
    <citation type="submission" date="2020-02" db="EMBL/GenBank/DDBJ databases">
        <title>Draft genome sequence of Haematococcus lacustris strain NIES-144.</title>
        <authorList>
            <person name="Morimoto D."/>
            <person name="Nakagawa S."/>
            <person name="Yoshida T."/>
            <person name="Sawayama S."/>
        </authorList>
    </citation>
    <scope>NUCLEOTIDE SEQUENCE [LARGE SCALE GENOMIC DNA]</scope>
    <source>
        <strain evidence="15 16">NIES-144</strain>
    </source>
</reference>
<dbReference type="CDD" id="cd06257">
    <property type="entry name" value="DnaJ"/>
    <property type="match status" value="1"/>
</dbReference>
<dbReference type="AlphaFoldDB" id="A0A6A0AFH3"/>
<evidence type="ECO:0000256" key="4">
    <source>
        <dbReference type="ARBA" id="ARBA00022723"/>
    </source>
</evidence>
<dbReference type="PROSITE" id="PS51188">
    <property type="entry name" value="ZF_CR"/>
    <property type="match status" value="1"/>
</dbReference>
<keyword evidence="16" id="KW-1185">Reference proteome</keyword>
<evidence type="ECO:0000256" key="11">
    <source>
        <dbReference type="PROSITE-ProRule" id="PRU00546"/>
    </source>
</evidence>
<dbReference type="NCBIfam" id="TIGR02349">
    <property type="entry name" value="DnaJ_bact"/>
    <property type="match status" value="1"/>
</dbReference>
<evidence type="ECO:0000259" key="14">
    <source>
        <dbReference type="PROSITE" id="PS51188"/>
    </source>
</evidence>
<keyword evidence="9" id="KW-0143">Chaperone</keyword>
<dbReference type="PRINTS" id="PR00625">
    <property type="entry name" value="JDOMAIN"/>
</dbReference>
<dbReference type="Gene3D" id="2.60.260.20">
    <property type="entry name" value="Urease metallochaperone UreE, N-terminal domain"/>
    <property type="match status" value="2"/>
</dbReference>
<dbReference type="InterPro" id="IPR036869">
    <property type="entry name" value="J_dom_sf"/>
</dbReference>
<dbReference type="SUPFAM" id="SSF46565">
    <property type="entry name" value="Chaperone J-domain"/>
    <property type="match status" value="1"/>
</dbReference>
<dbReference type="PANTHER" id="PTHR43096">
    <property type="entry name" value="DNAJ HOMOLOG 1, MITOCHONDRIAL-RELATED"/>
    <property type="match status" value="1"/>
</dbReference>
<evidence type="ECO:0000313" key="16">
    <source>
        <dbReference type="Proteomes" id="UP000485058"/>
    </source>
</evidence>
<dbReference type="FunFam" id="2.60.260.20:FF:000005">
    <property type="entry name" value="Chaperone protein dnaJ 1, mitochondrial"/>
    <property type="match status" value="1"/>
</dbReference>
<dbReference type="PROSITE" id="PS00636">
    <property type="entry name" value="DNAJ_1"/>
    <property type="match status" value="1"/>
</dbReference>
<evidence type="ECO:0000256" key="12">
    <source>
        <dbReference type="SAM" id="MobiDB-lite"/>
    </source>
</evidence>
<dbReference type="Pfam" id="PF01556">
    <property type="entry name" value="DnaJ_C"/>
    <property type="match status" value="1"/>
</dbReference>
<dbReference type="PROSITE" id="PS50076">
    <property type="entry name" value="DNAJ_2"/>
    <property type="match status" value="1"/>
</dbReference>
<dbReference type="GO" id="GO:0031072">
    <property type="term" value="F:heat shock protein binding"/>
    <property type="evidence" value="ECO:0007669"/>
    <property type="project" value="InterPro"/>
</dbReference>
<evidence type="ECO:0000256" key="2">
    <source>
        <dbReference type="ARBA" id="ARBA00022528"/>
    </source>
</evidence>
<dbReference type="FunFam" id="2.10.230.10:FF:000002">
    <property type="entry name" value="Molecular chaperone DnaJ"/>
    <property type="match status" value="1"/>
</dbReference>
<dbReference type="SUPFAM" id="SSF49493">
    <property type="entry name" value="HSP40/DnaJ peptide-binding domain"/>
    <property type="match status" value="2"/>
</dbReference>
<dbReference type="CDD" id="cd10719">
    <property type="entry name" value="DnaJ_zf"/>
    <property type="match status" value="1"/>
</dbReference>
<dbReference type="EMBL" id="BLLF01005320">
    <property type="protein sequence ID" value="GFH31043.1"/>
    <property type="molecule type" value="Genomic_DNA"/>
</dbReference>
<dbReference type="InterPro" id="IPR018253">
    <property type="entry name" value="DnaJ_domain_CS"/>
</dbReference>
<protein>
    <submittedName>
        <fullName evidence="15">Uncharacterized protein</fullName>
    </submittedName>
</protein>
<evidence type="ECO:0000256" key="6">
    <source>
        <dbReference type="ARBA" id="ARBA00022771"/>
    </source>
</evidence>
<keyword evidence="5" id="KW-0677">Repeat</keyword>
<dbReference type="GO" id="GO:0051082">
    <property type="term" value="F:unfolded protein binding"/>
    <property type="evidence" value="ECO:0007669"/>
    <property type="project" value="InterPro"/>
</dbReference>
<evidence type="ECO:0000256" key="3">
    <source>
        <dbReference type="ARBA" id="ARBA00022640"/>
    </source>
</evidence>
<evidence type="ECO:0000256" key="8">
    <source>
        <dbReference type="ARBA" id="ARBA00022946"/>
    </source>
</evidence>
<feature type="zinc finger region" description="CR-type" evidence="11">
    <location>
        <begin position="184"/>
        <end position="265"/>
    </location>
</feature>
<feature type="non-terminal residue" evidence="15">
    <location>
        <position position="413"/>
    </location>
</feature>
<accession>A0A6A0AFH3</accession>
<name>A0A6A0AFH3_HAELA</name>
<dbReference type="GO" id="GO:0008270">
    <property type="term" value="F:zinc ion binding"/>
    <property type="evidence" value="ECO:0007669"/>
    <property type="project" value="UniProtKB-KW"/>
</dbReference>
<dbReference type="HAMAP" id="MF_01152">
    <property type="entry name" value="DnaJ"/>
    <property type="match status" value="1"/>
</dbReference>
<dbReference type="InterPro" id="IPR001623">
    <property type="entry name" value="DnaJ_domain"/>
</dbReference>
<dbReference type="Gene3D" id="1.10.287.110">
    <property type="entry name" value="DnaJ domain"/>
    <property type="match status" value="1"/>
</dbReference>
<evidence type="ECO:0000256" key="7">
    <source>
        <dbReference type="ARBA" id="ARBA00022833"/>
    </source>
</evidence>
<evidence type="ECO:0000259" key="13">
    <source>
        <dbReference type="PROSITE" id="PS50076"/>
    </source>
</evidence>
<dbReference type="InterPro" id="IPR001305">
    <property type="entry name" value="HSP_DnaJ_Cys-rich_dom"/>
</dbReference>
<dbReference type="FunFam" id="1.10.287.110:FF:000037">
    <property type="entry name" value="Chaperone protein dnaJ A6 chloroplastic"/>
    <property type="match status" value="1"/>
</dbReference>
<feature type="region of interest" description="Disordered" evidence="12">
    <location>
        <begin position="1"/>
        <end position="40"/>
    </location>
</feature>
<evidence type="ECO:0000256" key="5">
    <source>
        <dbReference type="ARBA" id="ARBA00022737"/>
    </source>
</evidence>
<dbReference type="Proteomes" id="UP000485058">
    <property type="component" value="Unassembled WGS sequence"/>
</dbReference>
<feature type="domain" description="CR-type" evidence="14">
    <location>
        <begin position="184"/>
        <end position="265"/>
    </location>
</feature>
<organism evidence="15 16">
    <name type="scientific">Haematococcus lacustris</name>
    <name type="common">Green alga</name>
    <name type="synonym">Haematococcus pluvialis</name>
    <dbReference type="NCBI Taxonomy" id="44745"/>
    <lineage>
        <taxon>Eukaryota</taxon>
        <taxon>Viridiplantae</taxon>
        <taxon>Chlorophyta</taxon>
        <taxon>core chlorophytes</taxon>
        <taxon>Chlorophyceae</taxon>
        <taxon>CS clade</taxon>
        <taxon>Chlamydomonadales</taxon>
        <taxon>Haematococcaceae</taxon>
        <taxon>Haematococcus</taxon>
    </lineage>
</organism>
<keyword evidence="7 11" id="KW-0862">Zinc</keyword>
<comment type="similarity">
    <text evidence="10">Belongs to the DnaJ family.</text>
</comment>
<dbReference type="GO" id="GO:0005524">
    <property type="term" value="F:ATP binding"/>
    <property type="evidence" value="ECO:0007669"/>
    <property type="project" value="InterPro"/>
</dbReference>
<dbReference type="SMART" id="SM00271">
    <property type="entry name" value="DnaJ"/>
    <property type="match status" value="1"/>
</dbReference>
<keyword evidence="2" id="KW-0150">Chloroplast</keyword>
<dbReference type="CDD" id="cd10747">
    <property type="entry name" value="DnaJ_C"/>
    <property type="match status" value="1"/>
</dbReference>
<dbReference type="GO" id="GO:0042026">
    <property type="term" value="P:protein refolding"/>
    <property type="evidence" value="ECO:0007669"/>
    <property type="project" value="TreeGrafter"/>
</dbReference>
<evidence type="ECO:0000256" key="10">
    <source>
        <dbReference type="ARBA" id="ARBA00061004"/>
    </source>
</evidence>
<keyword evidence="8" id="KW-0809">Transit peptide</keyword>
<dbReference type="FunFam" id="2.60.260.20:FF:000009">
    <property type="entry name" value="Putative Mitochondrial DnaJ chaperone"/>
    <property type="match status" value="1"/>
</dbReference>
<dbReference type="GO" id="GO:0009408">
    <property type="term" value="P:response to heat"/>
    <property type="evidence" value="ECO:0007669"/>
    <property type="project" value="InterPro"/>
</dbReference>
<comment type="subcellular location">
    <subcellularLocation>
        <location evidence="1">Plastid</location>
        <location evidence="1">Chloroplast</location>
    </subcellularLocation>
</comment>
<evidence type="ECO:0000256" key="9">
    <source>
        <dbReference type="ARBA" id="ARBA00023186"/>
    </source>
</evidence>
<dbReference type="GO" id="GO:0009507">
    <property type="term" value="C:chloroplast"/>
    <property type="evidence" value="ECO:0007669"/>
    <property type="project" value="UniProtKB-SubCell"/>
</dbReference>
<dbReference type="InterPro" id="IPR002939">
    <property type="entry name" value="DnaJ_C"/>
</dbReference>
<gene>
    <name evidence="15" type="ORF">HaLaN_29999</name>
</gene>
<dbReference type="InterPro" id="IPR036410">
    <property type="entry name" value="HSP_DnaJ_Cys-rich_dom_sf"/>
</dbReference>
<dbReference type="InterPro" id="IPR012724">
    <property type="entry name" value="DnaJ"/>
</dbReference>
<keyword evidence="3" id="KW-0934">Plastid</keyword>
<evidence type="ECO:0000313" key="15">
    <source>
        <dbReference type="EMBL" id="GFH31043.1"/>
    </source>
</evidence>
<sequence>MHSQLHSNSLQGRCSAGTATRPSTCPSSRPPPIAAGRTTRRRGFAVVVRAEADYYSLLGVDKSADQKDIKQAYRAKARKFHPDVNKEPGAEERFKKIGEAYEVLSDSNKRAIYDRYGEAGLKGGMGGGQSGDFTNPLDLFESFFGGGLGGMSGFGGSRRSKSAAAAGEDERYDLQLDFLEAVFGVSKEIETDHMAADPTCNGTGVKPGTTMSSCPQCNGAGQVLSTMSTPLGRFQQVSTCPRCEGSGQVFVPCDKCGGDGRIRETKRISLKVPPGVDSGSRLRVRGEGNSGRRGGEAGDLYVYITVKDHPELRREGTTIHSDVEINYIDAILGTQVKVSTVDGPVELKIPAGTQPGTTLLMAKRGVPRLGNQVQRGDHQVHVRVKIPKQLDADERKLVEELRELQSKVKVGPF</sequence>
<feature type="compositionally biased region" description="Polar residues" evidence="12">
    <location>
        <begin position="1"/>
        <end position="12"/>
    </location>
</feature>
<dbReference type="PANTHER" id="PTHR43096:SF10">
    <property type="entry name" value="CHAPERONE PROTEIN DNAJ A6, CHLOROPLASTIC"/>
    <property type="match status" value="1"/>
</dbReference>
<dbReference type="InterPro" id="IPR008971">
    <property type="entry name" value="HSP40/DnaJ_pept-bd"/>
</dbReference>
<feature type="domain" description="J" evidence="13">
    <location>
        <begin position="53"/>
        <end position="117"/>
    </location>
</feature>
<dbReference type="NCBIfam" id="NF008035">
    <property type="entry name" value="PRK10767.1"/>
    <property type="match status" value="1"/>
</dbReference>
<dbReference type="Gene3D" id="2.10.230.10">
    <property type="entry name" value="Heat shock protein DnaJ, cysteine-rich domain"/>
    <property type="match status" value="1"/>
</dbReference>
<keyword evidence="4 11" id="KW-0479">Metal-binding</keyword>
<dbReference type="Pfam" id="PF00226">
    <property type="entry name" value="DnaJ"/>
    <property type="match status" value="1"/>
</dbReference>
<dbReference type="Pfam" id="PF00684">
    <property type="entry name" value="DnaJ_CXXCXGXG"/>
    <property type="match status" value="1"/>
</dbReference>
<comment type="caution">
    <text evidence="15">The sequence shown here is derived from an EMBL/GenBank/DDBJ whole genome shotgun (WGS) entry which is preliminary data.</text>
</comment>
<proteinExistence type="inferred from homology"/>
<evidence type="ECO:0000256" key="1">
    <source>
        <dbReference type="ARBA" id="ARBA00004229"/>
    </source>
</evidence>
<dbReference type="SUPFAM" id="SSF57938">
    <property type="entry name" value="DnaJ/Hsp40 cysteine-rich domain"/>
    <property type="match status" value="1"/>
</dbReference>